<dbReference type="Pfam" id="PF00290">
    <property type="entry name" value="Trp_syntA"/>
    <property type="match status" value="1"/>
</dbReference>
<dbReference type="SUPFAM" id="SSF51366">
    <property type="entry name" value="Ribulose-phoshate binding barrel"/>
    <property type="match status" value="1"/>
</dbReference>
<dbReference type="HAMAP" id="MF_00131">
    <property type="entry name" value="Trp_synth_alpha"/>
    <property type="match status" value="1"/>
</dbReference>
<dbReference type="RefSeq" id="WP_229836232.1">
    <property type="nucleotide sequence ID" value="NZ_BMZS01000001.1"/>
</dbReference>
<keyword evidence="6 9" id="KW-0057">Aromatic amino acid biosynthesis</keyword>
<evidence type="ECO:0000256" key="4">
    <source>
        <dbReference type="ARBA" id="ARBA00022605"/>
    </source>
</evidence>
<evidence type="ECO:0000256" key="5">
    <source>
        <dbReference type="ARBA" id="ARBA00022822"/>
    </source>
</evidence>
<evidence type="ECO:0000256" key="7">
    <source>
        <dbReference type="ARBA" id="ARBA00023239"/>
    </source>
</evidence>
<dbReference type="InterPro" id="IPR002028">
    <property type="entry name" value="Trp_synthase_suA"/>
</dbReference>
<keyword evidence="7 9" id="KW-0456">Lyase</keyword>
<name>A0A918XMZ1_9PROT</name>
<comment type="function">
    <text evidence="1 9">The alpha subunit is responsible for the aldol cleavage of indoleglycerol phosphate to indole and glyceraldehyde 3-phosphate.</text>
</comment>
<dbReference type="FunFam" id="3.20.20.70:FF:000037">
    <property type="entry name" value="Tryptophan synthase alpha chain"/>
    <property type="match status" value="1"/>
</dbReference>
<evidence type="ECO:0000256" key="6">
    <source>
        <dbReference type="ARBA" id="ARBA00023141"/>
    </source>
</evidence>
<evidence type="ECO:0000256" key="8">
    <source>
        <dbReference type="ARBA" id="ARBA00049047"/>
    </source>
</evidence>
<dbReference type="NCBIfam" id="TIGR00262">
    <property type="entry name" value="trpA"/>
    <property type="match status" value="1"/>
</dbReference>
<proteinExistence type="inferred from homology"/>
<comment type="caution">
    <text evidence="11">The sequence shown here is derived from an EMBL/GenBank/DDBJ whole genome shotgun (WGS) entry which is preliminary data.</text>
</comment>
<gene>
    <name evidence="9 11" type="primary">trpA</name>
    <name evidence="11" type="ORF">GCM10017083_03970</name>
</gene>
<reference evidence="11" key="1">
    <citation type="journal article" date="2014" name="Int. J. Syst. Evol. Microbiol.">
        <title>Complete genome sequence of Corynebacterium casei LMG S-19264T (=DSM 44701T), isolated from a smear-ripened cheese.</title>
        <authorList>
            <consortium name="US DOE Joint Genome Institute (JGI-PGF)"/>
            <person name="Walter F."/>
            <person name="Albersmeier A."/>
            <person name="Kalinowski J."/>
            <person name="Ruckert C."/>
        </authorList>
    </citation>
    <scope>NUCLEOTIDE SEQUENCE</scope>
    <source>
        <strain evidence="11">KCTC 42651</strain>
    </source>
</reference>
<evidence type="ECO:0000256" key="2">
    <source>
        <dbReference type="ARBA" id="ARBA00004733"/>
    </source>
</evidence>
<comment type="catalytic activity">
    <reaction evidence="8 9">
        <text>(1S,2R)-1-C-(indol-3-yl)glycerol 3-phosphate + L-serine = D-glyceraldehyde 3-phosphate + L-tryptophan + H2O</text>
        <dbReference type="Rhea" id="RHEA:10532"/>
        <dbReference type="ChEBI" id="CHEBI:15377"/>
        <dbReference type="ChEBI" id="CHEBI:33384"/>
        <dbReference type="ChEBI" id="CHEBI:57912"/>
        <dbReference type="ChEBI" id="CHEBI:58866"/>
        <dbReference type="ChEBI" id="CHEBI:59776"/>
        <dbReference type="EC" id="4.2.1.20"/>
    </reaction>
</comment>
<evidence type="ECO:0000256" key="9">
    <source>
        <dbReference type="HAMAP-Rule" id="MF_00131"/>
    </source>
</evidence>
<dbReference type="GO" id="GO:0005829">
    <property type="term" value="C:cytosol"/>
    <property type="evidence" value="ECO:0007669"/>
    <property type="project" value="TreeGrafter"/>
</dbReference>
<evidence type="ECO:0000256" key="10">
    <source>
        <dbReference type="RuleBase" id="RU003662"/>
    </source>
</evidence>
<dbReference type="Gene3D" id="3.20.20.70">
    <property type="entry name" value="Aldolase class I"/>
    <property type="match status" value="1"/>
</dbReference>
<dbReference type="PANTHER" id="PTHR43406">
    <property type="entry name" value="TRYPTOPHAN SYNTHASE, ALPHA CHAIN"/>
    <property type="match status" value="1"/>
</dbReference>
<feature type="active site" description="Proton acceptor" evidence="9">
    <location>
        <position position="58"/>
    </location>
</feature>
<keyword evidence="4 9" id="KW-0028">Amino-acid biosynthesis</keyword>
<dbReference type="GO" id="GO:0004834">
    <property type="term" value="F:tryptophan synthase activity"/>
    <property type="evidence" value="ECO:0007669"/>
    <property type="project" value="UniProtKB-UniRule"/>
</dbReference>
<dbReference type="CDD" id="cd04724">
    <property type="entry name" value="Tryptophan_synthase_alpha"/>
    <property type="match status" value="1"/>
</dbReference>
<dbReference type="InterPro" id="IPR011060">
    <property type="entry name" value="RibuloseP-bd_barrel"/>
</dbReference>
<keyword evidence="12" id="KW-1185">Reference proteome</keyword>
<dbReference type="EC" id="4.2.1.20" evidence="9"/>
<comment type="similarity">
    <text evidence="9 10">Belongs to the TrpA family.</text>
</comment>
<accession>A0A918XMZ1</accession>
<protein>
    <recommendedName>
        <fullName evidence="9">Tryptophan synthase alpha chain</fullName>
        <ecNumber evidence="9">4.2.1.20</ecNumber>
    </recommendedName>
</protein>
<evidence type="ECO:0000256" key="1">
    <source>
        <dbReference type="ARBA" id="ARBA00003365"/>
    </source>
</evidence>
<dbReference type="EMBL" id="BMZS01000001">
    <property type="protein sequence ID" value="GHD40568.1"/>
    <property type="molecule type" value="Genomic_DNA"/>
</dbReference>
<dbReference type="AlphaFoldDB" id="A0A918XMZ1"/>
<dbReference type="InterPro" id="IPR013785">
    <property type="entry name" value="Aldolase_TIM"/>
</dbReference>
<sequence>MSDARGKAGVSRIDAKFAALRAEGRGALGIFVSAGDPDFETGLAILKGLPGAGADMIEFGMPFTDPMADGPAIQESSQRALKAGMTLTGVLEMVRAFRAGDQDTPMILMGYYNPIYSYGVDRFIEDALASGVDGLIVVDLPPEEDRELCLPALARGLGFVRLATPTTDDVRLPAVLKNTAGFVYYVSIMGITGTAEVPTDLVTKAVERLKRHTDLPVCVGFGITTPEQAAGIARCADGAIVGTAVVKTIKASLDHEGRATEATVSDTLGFVRGLADGVRGARRPAPHA</sequence>
<evidence type="ECO:0000313" key="12">
    <source>
        <dbReference type="Proteomes" id="UP000630353"/>
    </source>
</evidence>
<feature type="active site" description="Proton acceptor" evidence="9">
    <location>
        <position position="69"/>
    </location>
</feature>
<evidence type="ECO:0000313" key="11">
    <source>
        <dbReference type="EMBL" id="GHD40568.1"/>
    </source>
</evidence>
<evidence type="ECO:0000256" key="3">
    <source>
        <dbReference type="ARBA" id="ARBA00011270"/>
    </source>
</evidence>
<comment type="pathway">
    <text evidence="2 9">Amino-acid biosynthesis; L-tryptophan biosynthesis; L-tryptophan from chorismate: step 5/5.</text>
</comment>
<dbReference type="PANTHER" id="PTHR43406:SF1">
    <property type="entry name" value="TRYPTOPHAN SYNTHASE ALPHA CHAIN, CHLOROPLASTIC"/>
    <property type="match status" value="1"/>
</dbReference>
<comment type="subunit">
    <text evidence="3 9">Tetramer of two alpha and two beta chains.</text>
</comment>
<reference evidence="11" key="2">
    <citation type="submission" date="2020-09" db="EMBL/GenBank/DDBJ databases">
        <authorList>
            <person name="Sun Q."/>
            <person name="Kim S."/>
        </authorList>
    </citation>
    <scope>NUCLEOTIDE SEQUENCE</scope>
    <source>
        <strain evidence="11">KCTC 42651</strain>
    </source>
</reference>
<keyword evidence="5 9" id="KW-0822">Tryptophan biosynthesis</keyword>
<dbReference type="Proteomes" id="UP000630353">
    <property type="component" value="Unassembled WGS sequence"/>
</dbReference>
<organism evidence="11 12">
    <name type="scientific">Thalassobaculum fulvum</name>
    <dbReference type="NCBI Taxonomy" id="1633335"/>
    <lineage>
        <taxon>Bacteria</taxon>
        <taxon>Pseudomonadati</taxon>
        <taxon>Pseudomonadota</taxon>
        <taxon>Alphaproteobacteria</taxon>
        <taxon>Rhodospirillales</taxon>
        <taxon>Thalassobaculaceae</taxon>
        <taxon>Thalassobaculum</taxon>
    </lineage>
</organism>